<reference evidence="2 3" key="1">
    <citation type="submission" date="2024-03" db="EMBL/GenBank/DDBJ databases">
        <title>A high-quality draft genome sequence of Diaporthe vaccinii, a causative agent of upright dieback and viscid rot disease in cranberry plants.</title>
        <authorList>
            <person name="Sarrasin M."/>
            <person name="Lang B.F."/>
            <person name="Burger G."/>
        </authorList>
    </citation>
    <scope>NUCLEOTIDE SEQUENCE [LARGE SCALE GENOMIC DNA]</scope>
    <source>
        <strain evidence="2 3">IS7</strain>
    </source>
</reference>
<evidence type="ECO:0000313" key="2">
    <source>
        <dbReference type="EMBL" id="KAL2273542.1"/>
    </source>
</evidence>
<feature type="domain" description="DUF7730" evidence="1">
    <location>
        <begin position="20"/>
        <end position="124"/>
    </location>
</feature>
<accession>A0ABR4DVD6</accession>
<comment type="caution">
    <text evidence="2">The sequence shown here is derived from an EMBL/GenBank/DDBJ whole genome shotgun (WGS) entry which is preliminary data.</text>
</comment>
<dbReference type="Proteomes" id="UP001600888">
    <property type="component" value="Unassembled WGS sequence"/>
</dbReference>
<dbReference type="Pfam" id="PF24864">
    <property type="entry name" value="DUF7730"/>
    <property type="match status" value="1"/>
</dbReference>
<evidence type="ECO:0000313" key="3">
    <source>
        <dbReference type="Proteomes" id="UP001600888"/>
    </source>
</evidence>
<evidence type="ECO:0000259" key="1">
    <source>
        <dbReference type="Pfam" id="PF24864"/>
    </source>
</evidence>
<dbReference type="InterPro" id="IPR056632">
    <property type="entry name" value="DUF7730"/>
</dbReference>
<dbReference type="EMBL" id="JBAWTH010000182">
    <property type="protein sequence ID" value="KAL2273542.1"/>
    <property type="molecule type" value="Genomic_DNA"/>
</dbReference>
<keyword evidence="3" id="KW-1185">Reference proteome</keyword>
<proteinExistence type="predicted"/>
<protein>
    <recommendedName>
        <fullName evidence="1">DUF7730 domain-containing protein</fullName>
    </recommendedName>
</protein>
<organism evidence="2 3">
    <name type="scientific">Diaporthe vaccinii</name>
    <dbReference type="NCBI Taxonomy" id="105482"/>
    <lineage>
        <taxon>Eukaryota</taxon>
        <taxon>Fungi</taxon>
        <taxon>Dikarya</taxon>
        <taxon>Ascomycota</taxon>
        <taxon>Pezizomycotina</taxon>
        <taxon>Sordariomycetes</taxon>
        <taxon>Sordariomycetidae</taxon>
        <taxon>Diaporthales</taxon>
        <taxon>Diaporthaceae</taxon>
        <taxon>Diaporthe</taxon>
        <taxon>Diaporthe eres species complex</taxon>
    </lineage>
</organism>
<sequence length="258" mass="29343">MLAERLQKRGCSCGGPPELAIGAMGWLLTCRRAYDEGITILYGSNTFHIRTTSMRMLGCLVPQIPATFLSHITSVECVMDDLFISYKDYVTLQPEEKSEEHMLNRMVSCIPRLMPSLQKLYVGFWPLTCLMHQCPHGGGMLQYKCTEHIASLWEAMAFELEQTGRSCDLELALPSTPFEQYHHEAIMQGSSMGLPNWGPEMPSKFSYYPRLRLFRPARGRGPESELRTDKRGSDVGYWISISLWDGQRPGVTCCFMEH</sequence>
<gene>
    <name evidence="2" type="ORF">FJTKL_04444</name>
</gene>
<name>A0ABR4DVD6_9PEZI</name>